<feature type="region of interest" description="Disordered" evidence="1">
    <location>
        <begin position="310"/>
        <end position="329"/>
    </location>
</feature>
<evidence type="ECO:0000313" key="3">
    <source>
        <dbReference type="Proteomes" id="UP001289374"/>
    </source>
</evidence>
<feature type="compositionally biased region" description="Acidic residues" evidence="1">
    <location>
        <begin position="115"/>
        <end position="144"/>
    </location>
</feature>
<feature type="compositionally biased region" description="Basic and acidic residues" evidence="1">
    <location>
        <begin position="237"/>
        <end position="246"/>
    </location>
</feature>
<feature type="compositionally biased region" description="Acidic residues" evidence="1">
    <location>
        <begin position="255"/>
        <end position="271"/>
    </location>
</feature>
<feature type="compositionally biased region" description="Acidic residues" evidence="1">
    <location>
        <begin position="78"/>
        <end position="87"/>
    </location>
</feature>
<sequence length="329" mass="35962">MVGGGNRRDEGSFMVSDNNVFAALGSLRKKKKSDKEKGSSKGSKSAPKTSAAGKSKGAEEDKPVFWAPAPLTVKSWADVDDEDDDDYYATTAPPQAIWGGSGLNKAEETKKLDPVEESESEDELLDEGDEDVEEEPDHETEVQEQPEQAIKTPVEVSPAPKDTERQLSKKERRKKELAELEAILADFGVNSKEKAEDESSGVTKDRKEEQLNGDADKKENAPAESKSAKKKKKKDKASREVKEPQDKPNSSDVPNEQEETAGIEQVEEDASAVDVKERLKKVAAAKKKKSNKEVDAAARAAALEAAARSAKLAAAKKKEKNHYNQQPMR</sequence>
<dbReference type="EMBL" id="JACGWL010000013">
    <property type="protein sequence ID" value="KAK4388893.1"/>
    <property type="molecule type" value="Genomic_DNA"/>
</dbReference>
<evidence type="ECO:0000313" key="2">
    <source>
        <dbReference type="EMBL" id="KAK4388893.1"/>
    </source>
</evidence>
<dbReference type="PANTHER" id="PTHR31365">
    <property type="entry name" value="EXPRESSED PROTEIN"/>
    <property type="match status" value="1"/>
</dbReference>
<name>A0AAE2BKM8_9LAMI</name>
<proteinExistence type="predicted"/>
<feature type="compositionally biased region" description="Basic and acidic residues" evidence="1">
    <location>
        <begin position="105"/>
        <end position="114"/>
    </location>
</feature>
<feature type="compositionally biased region" description="Basic and acidic residues" evidence="1">
    <location>
        <begin position="161"/>
        <end position="178"/>
    </location>
</feature>
<dbReference type="Proteomes" id="UP001289374">
    <property type="component" value="Unassembled WGS sequence"/>
</dbReference>
<accession>A0AAE2BKM8</accession>
<organism evidence="2 3">
    <name type="scientific">Sesamum angolense</name>
    <dbReference type="NCBI Taxonomy" id="2727404"/>
    <lineage>
        <taxon>Eukaryota</taxon>
        <taxon>Viridiplantae</taxon>
        <taxon>Streptophyta</taxon>
        <taxon>Embryophyta</taxon>
        <taxon>Tracheophyta</taxon>
        <taxon>Spermatophyta</taxon>
        <taxon>Magnoliopsida</taxon>
        <taxon>eudicotyledons</taxon>
        <taxon>Gunneridae</taxon>
        <taxon>Pentapetalae</taxon>
        <taxon>asterids</taxon>
        <taxon>lamiids</taxon>
        <taxon>Lamiales</taxon>
        <taxon>Pedaliaceae</taxon>
        <taxon>Sesamum</taxon>
    </lineage>
</organism>
<dbReference type="PANTHER" id="PTHR31365:SF15">
    <property type="entry name" value="EXPRESSED PROTEIN"/>
    <property type="match status" value="1"/>
</dbReference>
<comment type="caution">
    <text evidence="2">The sequence shown here is derived from an EMBL/GenBank/DDBJ whole genome shotgun (WGS) entry which is preliminary data.</text>
</comment>
<protein>
    <submittedName>
        <fullName evidence="2">Uncharacterized protein</fullName>
    </submittedName>
</protein>
<gene>
    <name evidence="2" type="ORF">Sango_2226300</name>
</gene>
<reference evidence="2" key="1">
    <citation type="submission" date="2020-06" db="EMBL/GenBank/DDBJ databases">
        <authorList>
            <person name="Li T."/>
            <person name="Hu X."/>
            <person name="Zhang T."/>
            <person name="Song X."/>
            <person name="Zhang H."/>
            <person name="Dai N."/>
            <person name="Sheng W."/>
            <person name="Hou X."/>
            <person name="Wei L."/>
        </authorList>
    </citation>
    <scope>NUCLEOTIDE SEQUENCE</scope>
    <source>
        <strain evidence="2">K16</strain>
        <tissue evidence="2">Leaf</tissue>
    </source>
</reference>
<keyword evidence="3" id="KW-1185">Reference proteome</keyword>
<reference evidence="2" key="2">
    <citation type="journal article" date="2024" name="Plant">
        <title>Genomic evolution and insights into agronomic trait innovations of Sesamum species.</title>
        <authorList>
            <person name="Miao H."/>
            <person name="Wang L."/>
            <person name="Qu L."/>
            <person name="Liu H."/>
            <person name="Sun Y."/>
            <person name="Le M."/>
            <person name="Wang Q."/>
            <person name="Wei S."/>
            <person name="Zheng Y."/>
            <person name="Lin W."/>
            <person name="Duan Y."/>
            <person name="Cao H."/>
            <person name="Xiong S."/>
            <person name="Wang X."/>
            <person name="Wei L."/>
            <person name="Li C."/>
            <person name="Ma Q."/>
            <person name="Ju M."/>
            <person name="Zhao R."/>
            <person name="Li G."/>
            <person name="Mu C."/>
            <person name="Tian Q."/>
            <person name="Mei H."/>
            <person name="Zhang T."/>
            <person name="Gao T."/>
            <person name="Zhang H."/>
        </authorList>
    </citation>
    <scope>NUCLEOTIDE SEQUENCE</scope>
    <source>
        <strain evidence="2">K16</strain>
    </source>
</reference>
<feature type="compositionally biased region" description="Basic and acidic residues" evidence="1">
    <location>
        <begin position="191"/>
        <end position="221"/>
    </location>
</feature>
<evidence type="ECO:0000256" key="1">
    <source>
        <dbReference type="SAM" id="MobiDB-lite"/>
    </source>
</evidence>
<dbReference type="AlphaFoldDB" id="A0AAE2BKM8"/>
<feature type="compositionally biased region" description="Low complexity" evidence="1">
    <location>
        <begin position="40"/>
        <end position="55"/>
    </location>
</feature>
<feature type="region of interest" description="Disordered" evidence="1">
    <location>
        <begin position="26"/>
        <end position="274"/>
    </location>
</feature>